<evidence type="ECO:0000313" key="3">
    <source>
        <dbReference type="EMBL" id="CAD7275069.1"/>
    </source>
</evidence>
<feature type="transmembrane region" description="Helical" evidence="2">
    <location>
        <begin position="152"/>
        <end position="171"/>
    </location>
</feature>
<proteinExistence type="predicted"/>
<feature type="region of interest" description="Disordered" evidence="1">
    <location>
        <begin position="328"/>
        <end position="347"/>
    </location>
</feature>
<keyword evidence="4" id="KW-1185">Reference proteome</keyword>
<dbReference type="EMBL" id="CAJPEX010000352">
    <property type="protein sequence ID" value="CAG0915221.1"/>
    <property type="molecule type" value="Genomic_DNA"/>
</dbReference>
<accession>A0A7R9GBW5</accession>
<evidence type="ECO:0000256" key="1">
    <source>
        <dbReference type="SAM" id="MobiDB-lite"/>
    </source>
</evidence>
<evidence type="ECO:0000313" key="4">
    <source>
        <dbReference type="Proteomes" id="UP000678499"/>
    </source>
</evidence>
<keyword evidence="2" id="KW-0812">Transmembrane</keyword>
<reference evidence="3" key="1">
    <citation type="submission" date="2020-11" db="EMBL/GenBank/DDBJ databases">
        <authorList>
            <person name="Tran Van P."/>
        </authorList>
    </citation>
    <scope>NUCLEOTIDE SEQUENCE</scope>
</reference>
<name>A0A7R9GBW5_9CRUS</name>
<feature type="transmembrane region" description="Helical" evidence="2">
    <location>
        <begin position="225"/>
        <end position="248"/>
    </location>
</feature>
<keyword evidence="2" id="KW-0472">Membrane</keyword>
<dbReference type="AlphaFoldDB" id="A0A7R9GBW5"/>
<dbReference type="EMBL" id="OA882389">
    <property type="protein sequence ID" value="CAD7275069.1"/>
    <property type="molecule type" value="Genomic_DNA"/>
</dbReference>
<sequence length="445" mass="49402">MTAAFWTHSRRTSARQKYHSVNVLCSLHRFHPSFDGKRVIVVSVGFQRRLIRLADEIVAAIRVSERGAVPGLRRWFAMTTHFLAVAKMPVTNLDHMRKIVKMTNENTRLGVTENNDISLLPVDGDSANNAEIEQNALPSGDDQAVRSLKKKLLLASIPFFVSLGVLFWKIYQLITSVQDYNASPTVSPEIIRHIMQTHNATRVFVISRDQNYTVDSDMCGGFCKIFVLLFISAGMIGIVLCVFWLLLLSVDEWVHRKSNVHNDTVMSLAENSTVLAIGHQQLVVVTERELMGLEKMVNCKLITSLLPPVPEYSMVANTSECIPSRKHSLPLSDELTPPRRHSGRDVKPRGLTELLNHPSKAVRMPPANGWVPSVATVGAGAWNFLALCFLHVAALECEGRFSLACGLALSTEGHLSCTSAVYCIFASDILKVSTFFPTTPQLANR</sequence>
<dbReference type="Proteomes" id="UP000678499">
    <property type="component" value="Unassembled WGS sequence"/>
</dbReference>
<protein>
    <submittedName>
        <fullName evidence="3">Uncharacterized protein</fullName>
    </submittedName>
</protein>
<gene>
    <name evidence="3" type="ORF">NMOB1V02_LOCUS2874</name>
</gene>
<evidence type="ECO:0000256" key="2">
    <source>
        <dbReference type="SAM" id="Phobius"/>
    </source>
</evidence>
<organism evidence="3">
    <name type="scientific">Notodromas monacha</name>
    <dbReference type="NCBI Taxonomy" id="399045"/>
    <lineage>
        <taxon>Eukaryota</taxon>
        <taxon>Metazoa</taxon>
        <taxon>Ecdysozoa</taxon>
        <taxon>Arthropoda</taxon>
        <taxon>Crustacea</taxon>
        <taxon>Oligostraca</taxon>
        <taxon>Ostracoda</taxon>
        <taxon>Podocopa</taxon>
        <taxon>Podocopida</taxon>
        <taxon>Cypridocopina</taxon>
        <taxon>Cypridoidea</taxon>
        <taxon>Cyprididae</taxon>
        <taxon>Notodromas</taxon>
    </lineage>
</organism>
<keyword evidence="2" id="KW-1133">Transmembrane helix</keyword>